<name>A0A8S5T272_9CAUD</name>
<accession>A0A8S5T272</accession>
<dbReference type="EMBL" id="BK032727">
    <property type="protein sequence ID" value="DAF57063.1"/>
    <property type="molecule type" value="Genomic_DNA"/>
</dbReference>
<protein>
    <submittedName>
        <fullName evidence="1">Uncharacterized protein</fullName>
    </submittedName>
</protein>
<organism evidence="1">
    <name type="scientific">Siphoviridae sp. ctlI314</name>
    <dbReference type="NCBI Taxonomy" id="2827927"/>
    <lineage>
        <taxon>Viruses</taxon>
        <taxon>Duplodnaviria</taxon>
        <taxon>Heunggongvirae</taxon>
        <taxon>Uroviricota</taxon>
        <taxon>Caudoviricetes</taxon>
    </lineage>
</organism>
<reference evidence="1" key="1">
    <citation type="journal article" date="2021" name="Proc. Natl. Acad. Sci. U.S.A.">
        <title>A Catalog of Tens of Thousands of Viruses from Human Metagenomes Reveals Hidden Associations with Chronic Diseases.</title>
        <authorList>
            <person name="Tisza M.J."/>
            <person name="Buck C.B."/>
        </authorList>
    </citation>
    <scope>NUCLEOTIDE SEQUENCE</scope>
    <source>
        <strain evidence="1">CtlI314</strain>
    </source>
</reference>
<evidence type="ECO:0000313" key="1">
    <source>
        <dbReference type="EMBL" id="DAF57063.1"/>
    </source>
</evidence>
<proteinExistence type="predicted"/>
<sequence>MEMRKMTKTRESVEYIENRLRKIYEERKINNEDWFILPNQVAIHIDIIEKKRLVIEFADNEEKAKTHMADDGQSYYLDDYTLEEMFNEMIKEIENEI</sequence>